<dbReference type="SUPFAM" id="SSF47266">
    <property type="entry name" value="4-helical cytokines"/>
    <property type="match status" value="1"/>
</dbReference>
<dbReference type="GO" id="GO:0008284">
    <property type="term" value="P:positive regulation of cell population proliferation"/>
    <property type="evidence" value="ECO:0007669"/>
    <property type="project" value="TreeGrafter"/>
</dbReference>
<keyword evidence="2" id="KW-1185">Reference proteome</keyword>
<evidence type="ECO:0000313" key="2">
    <source>
        <dbReference type="Proteomes" id="UP000562415"/>
    </source>
</evidence>
<dbReference type="PANTHER" id="PTHR16922">
    <property type="entry name" value="INTERLEUKIN 11"/>
    <property type="match status" value="1"/>
</dbReference>
<dbReference type="Gene3D" id="1.20.1250.10">
    <property type="match status" value="1"/>
</dbReference>
<gene>
    <name evidence="1" type="primary">Il11</name>
    <name evidence="1" type="ORF">PROATE_R15683</name>
</gene>
<feature type="non-terminal residue" evidence="1">
    <location>
        <position position="108"/>
    </location>
</feature>
<organism evidence="1 2">
    <name type="scientific">Probosciger aterrimus</name>
    <name type="common">Palm cockatoo</name>
    <dbReference type="NCBI Taxonomy" id="141839"/>
    <lineage>
        <taxon>Eukaryota</taxon>
        <taxon>Metazoa</taxon>
        <taxon>Chordata</taxon>
        <taxon>Craniata</taxon>
        <taxon>Vertebrata</taxon>
        <taxon>Euteleostomi</taxon>
        <taxon>Archelosauria</taxon>
        <taxon>Archosauria</taxon>
        <taxon>Dinosauria</taxon>
        <taxon>Saurischia</taxon>
        <taxon>Theropoda</taxon>
        <taxon>Coelurosauria</taxon>
        <taxon>Aves</taxon>
        <taxon>Neognathae</taxon>
        <taxon>Neoaves</taxon>
        <taxon>Telluraves</taxon>
        <taxon>Australaves</taxon>
        <taxon>Psittaciformes</taxon>
        <taxon>Cacatuidae</taxon>
        <taxon>Probosciger</taxon>
    </lineage>
</organism>
<sequence>QAAAALARLSADLQRYRRHLEWLRRAGPALRPLEPELGALLARLERLGRSLDLLLSRLSLPRPSAPQTPLPAPGSAWAAVRAGHAVLQSLHLYLDWASRALVLLRNKL</sequence>
<proteinExistence type="predicted"/>
<protein>
    <submittedName>
        <fullName evidence="1">IL11 protein</fullName>
    </submittedName>
</protein>
<reference evidence="1 2" key="1">
    <citation type="submission" date="2019-09" db="EMBL/GenBank/DDBJ databases">
        <title>Bird 10,000 Genomes (B10K) Project - Family phase.</title>
        <authorList>
            <person name="Zhang G."/>
        </authorList>
    </citation>
    <scope>NUCLEOTIDE SEQUENCE [LARGE SCALE GENOMIC DNA]</scope>
    <source>
        <strain evidence="1">B10K-DU-017-47</strain>
    </source>
</reference>
<dbReference type="AlphaFoldDB" id="A0A7K5G1A5"/>
<feature type="non-terminal residue" evidence="1">
    <location>
        <position position="1"/>
    </location>
</feature>
<dbReference type="InterPro" id="IPR009079">
    <property type="entry name" value="4_helix_cytokine-like_core"/>
</dbReference>
<accession>A0A7K5G1A5</accession>
<dbReference type="GO" id="GO:0043410">
    <property type="term" value="P:positive regulation of MAPK cascade"/>
    <property type="evidence" value="ECO:0007669"/>
    <property type="project" value="TreeGrafter"/>
</dbReference>
<dbReference type="Pfam" id="PF07400">
    <property type="entry name" value="IL11"/>
    <property type="match status" value="1"/>
</dbReference>
<dbReference type="GO" id="GO:0005737">
    <property type="term" value="C:cytoplasm"/>
    <property type="evidence" value="ECO:0007669"/>
    <property type="project" value="TreeGrafter"/>
</dbReference>
<dbReference type="EMBL" id="VYZH01011590">
    <property type="protein sequence ID" value="NWS50883.1"/>
    <property type="molecule type" value="Genomic_DNA"/>
</dbReference>
<dbReference type="Proteomes" id="UP000562415">
    <property type="component" value="Unassembled WGS sequence"/>
</dbReference>
<dbReference type="InterPro" id="IPR020438">
    <property type="entry name" value="IL-11"/>
</dbReference>
<dbReference type="GO" id="GO:0008083">
    <property type="term" value="F:growth factor activity"/>
    <property type="evidence" value="ECO:0007669"/>
    <property type="project" value="TreeGrafter"/>
</dbReference>
<dbReference type="OrthoDB" id="9445483at2759"/>
<dbReference type="PANTHER" id="PTHR16922:SF0">
    <property type="entry name" value="INTERLEUKIN-11"/>
    <property type="match status" value="1"/>
</dbReference>
<comment type="caution">
    <text evidence="1">The sequence shown here is derived from an EMBL/GenBank/DDBJ whole genome shotgun (WGS) entry which is preliminary data.</text>
</comment>
<dbReference type="GO" id="GO:0005125">
    <property type="term" value="F:cytokine activity"/>
    <property type="evidence" value="ECO:0007669"/>
    <property type="project" value="TreeGrafter"/>
</dbReference>
<evidence type="ECO:0000313" key="1">
    <source>
        <dbReference type="EMBL" id="NWS50883.1"/>
    </source>
</evidence>
<name>A0A7K5G1A5_PROAR</name>